<proteinExistence type="predicted"/>
<dbReference type="HOGENOM" id="CLU_1505980_0_0_1"/>
<dbReference type="PANTHER" id="PTHR33180:SF31">
    <property type="entry name" value="POLYPROTEIN PROTEIN"/>
    <property type="match status" value="1"/>
</dbReference>
<dbReference type="PaxDb" id="4113-PGSC0003DMT400097240"/>
<sequence length="179" mass="20019">MCSLANAESSRRLTEEVGEPDLDRRWTHKNMKWKPIKLVRPIAELATHRTDMARTNWDESGMPPYKRAGGIVINEGATASNKKGKKAPPQGGKGKVSAPAQTVVPAPQVQGRPSRLLNRLKAEGLRTILEKKRLSTDDVVDRYPLVWDTLRFHRFEYSPGPMAHTFPPGSESSTQHMVI</sequence>
<keyword evidence="3" id="KW-1185">Reference proteome</keyword>
<organism evidence="2 3">
    <name type="scientific">Solanum tuberosum</name>
    <name type="common">Potato</name>
    <dbReference type="NCBI Taxonomy" id="4113"/>
    <lineage>
        <taxon>Eukaryota</taxon>
        <taxon>Viridiplantae</taxon>
        <taxon>Streptophyta</taxon>
        <taxon>Embryophyta</taxon>
        <taxon>Tracheophyta</taxon>
        <taxon>Spermatophyta</taxon>
        <taxon>Magnoliopsida</taxon>
        <taxon>eudicotyledons</taxon>
        <taxon>Gunneridae</taxon>
        <taxon>Pentapetalae</taxon>
        <taxon>asterids</taxon>
        <taxon>lamiids</taxon>
        <taxon>Solanales</taxon>
        <taxon>Solanaceae</taxon>
        <taxon>Solanoideae</taxon>
        <taxon>Solaneae</taxon>
        <taxon>Solanum</taxon>
    </lineage>
</organism>
<feature type="region of interest" description="Disordered" evidence="1">
    <location>
        <begin position="76"/>
        <end position="100"/>
    </location>
</feature>
<reference evidence="3" key="1">
    <citation type="journal article" date="2011" name="Nature">
        <title>Genome sequence and analysis of the tuber crop potato.</title>
        <authorList>
            <consortium name="The Potato Genome Sequencing Consortium"/>
        </authorList>
    </citation>
    <scope>NUCLEOTIDE SEQUENCE [LARGE SCALE GENOMIC DNA]</scope>
    <source>
        <strain evidence="3">cv. DM1-3 516 R44</strain>
    </source>
</reference>
<dbReference type="PANTHER" id="PTHR33180">
    <property type="entry name" value="PHOTOSYSTEM II CP43 REACTION CENTER PROTEIN"/>
    <property type="match status" value="1"/>
</dbReference>
<evidence type="ECO:0000256" key="1">
    <source>
        <dbReference type="SAM" id="MobiDB-lite"/>
    </source>
</evidence>
<evidence type="ECO:0000313" key="3">
    <source>
        <dbReference type="Proteomes" id="UP000011115"/>
    </source>
</evidence>
<name>M1E071_SOLTU</name>
<evidence type="ECO:0000313" key="2">
    <source>
        <dbReference type="EnsemblPlants" id="PGSC0003DMT400097240"/>
    </source>
</evidence>
<reference evidence="2" key="2">
    <citation type="submission" date="2015-06" db="UniProtKB">
        <authorList>
            <consortium name="EnsemblPlants"/>
        </authorList>
    </citation>
    <scope>IDENTIFICATION</scope>
    <source>
        <strain evidence="2">DM1-3 516 R44</strain>
    </source>
</reference>
<evidence type="ECO:0008006" key="4">
    <source>
        <dbReference type="Google" id="ProtNLM"/>
    </source>
</evidence>
<dbReference type="Proteomes" id="UP000011115">
    <property type="component" value="Unassembled WGS sequence"/>
</dbReference>
<dbReference type="AlphaFoldDB" id="M1E071"/>
<accession>M1E071</accession>
<dbReference type="InParanoid" id="M1E071"/>
<dbReference type="Gramene" id="PGSC0003DMT400097240">
    <property type="protein sequence ID" value="PGSC0003DMT400097240"/>
    <property type="gene ID" value="PGSC0003DMG400046811"/>
</dbReference>
<dbReference type="EnsemblPlants" id="PGSC0003DMT400097240">
    <property type="protein sequence ID" value="PGSC0003DMT400097240"/>
    <property type="gene ID" value="PGSC0003DMG400046811"/>
</dbReference>
<protein>
    <recommendedName>
        <fullName evidence="4">Integrase core domain containing protein</fullName>
    </recommendedName>
</protein>